<organism evidence="1 2">
    <name type="scientific">Candidatus Hakubella thermalkaliphila</name>
    <dbReference type="NCBI Taxonomy" id="2754717"/>
    <lineage>
        <taxon>Bacteria</taxon>
        <taxon>Bacillati</taxon>
        <taxon>Actinomycetota</taxon>
        <taxon>Actinomycetota incertae sedis</taxon>
        <taxon>Candidatus Hakubellales</taxon>
        <taxon>Candidatus Hakubellaceae</taxon>
        <taxon>Candidatus Hakubella</taxon>
    </lineage>
</organism>
<keyword evidence="2" id="KW-1185">Reference proteome</keyword>
<name>A0A6V8PHD9_9ACTN</name>
<dbReference type="InterPro" id="IPR027434">
    <property type="entry name" value="Homing_endonucl"/>
</dbReference>
<dbReference type="AlphaFoldDB" id="A0A6V8PHD9"/>
<evidence type="ECO:0008006" key="3">
    <source>
        <dbReference type="Google" id="ProtNLM"/>
    </source>
</evidence>
<gene>
    <name evidence="1" type="ORF">HKBW3S34_02578</name>
</gene>
<dbReference type="EMBL" id="BLRZ01000483">
    <property type="protein sequence ID" value="GFP31657.1"/>
    <property type="molecule type" value="Genomic_DNA"/>
</dbReference>
<reference evidence="1 2" key="1">
    <citation type="journal article" date="2020" name="Front. Microbiol.">
        <title>Single-cell genomics of novel Actinobacteria with the Wood-Ljungdahl pathway discovered in a serpentinizing system.</title>
        <authorList>
            <person name="Merino N."/>
            <person name="Kawai M."/>
            <person name="Boyd E.S."/>
            <person name="Colman D.R."/>
            <person name="McGlynn S.E."/>
            <person name="Nealson K.H."/>
            <person name="Kurokawa K."/>
            <person name="Hongoh Y."/>
        </authorList>
    </citation>
    <scope>NUCLEOTIDE SEQUENCE [LARGE SCALE GENOMIC DNA]</scope>
    <source>
        <strain evidence="1 2">S34</strain>
    </source>
</reference>
<dbReference type="SUPFAM" id="SSF55608">
    <property type="entry name" value="Homing endonucleases"/>
    <property type="match status" value="1"/>
</dbReference>
<protein>
    <recommendedName>
        <fullName evidence="3">Homing endonuclease LAGLIDADG domain-containing protein</fullName>
    </recommendedName>
</protein>
<dbReference type="RefSeq" id="WP_176238401.1">
    <property type="nucleotide sequence ID" value="NZ_BLRZ01000483.1"/>
</dbReference>
<dbReference type="Proteomes" id="UP000588083">
    <property type="component" value="Unassembled WGS sequence"/>
</dbReference>
<comment type="caution">
    <text evidence="1">The sequence shown here is derived from an EMBL/GenBank/DDBJ whole genome shotgun (WGS) entry which is preliminary data.</text>
</comment>
<evidence type="ECO:0000313" key="1">
    <source>
        <dbReference type="EMBL" id="GFP31657.1"/>
    </source>
</evidence>
<accession>A0A6V8PHD9</accession>
<dbReference type="Gene3D" id="3.10.28.10">
    <property type="entry name" value="Homing endonucleases"/>
    <property type="match status" value="1"/>
</dbReference>
<sequence>EKATKLGGKPQNAIDSKVPLLDPEQKAYLAGGVDGEGCVYASGNQIGITIAHTNLRWLLDIQRMTRGGRIYEHKPRGANWRPCWSLNFEKFESIDILKQILAYLYIKKTKALEALTIVDLEPYKWIL</sequence>
<feature type="non-terminal residue" evidence="1">
    <location>
        <position position="1"/>
    </location>
</feature>
<evidence type="ECO:0000313" key="2">
    <source>
        <dbReference type="Proteomes" id="UP000588083"/>
    </source>
</evidence>
<proteinExistence type="predicted"/>